<dbReference type="InterPro" id="IPR000515">
    <property type="entry name" value="MetI-like"/>
</dbReference>
<dbReference type="Pfam" id="PF00528">
    <property type="entry name" value="BPD_transp_1"/>
    <property type="match status" value="1"/>
</dbReference>
<dbReference type="InterPro" id="IPR007210">
    <property type="entry name" value="ABC_Gly_betaine_transp_sub-bd"/>
</dbReference>
<comment type="caution">
    <text evidence="10">The sequence shown here is derived from an EMBL/GenBank/DDBJ whole genome shotgun (WGS) entry which is preliminary data.</text>
</comment>
<dbReference type="InterPro" id="IPR051204">
    <property type="entry name" value="ABC_transp_perm/SBD"/>
</dbReference>
<comment type="similarity">
    <text evidence="7">In the N-terminal section; belongs to the binding-protein-dependent transport system permease family.</text>
</comment>
<dbReference type="GO" id="GO:0022857">
    <property type="term" value="F:transmembrane transporter activity"/>
    <property type="evidence" value="ECO:0007669"/>
    <property type="project" value="InterPro"/>
</dbReference>
<dbReference type="EMBL" id="JPGN01000018">
    <property type="protein sequence ID" value="KFI20529.1"/>
    <property type="molecule type" value="Genomic_DNA"/>
</dbReference>
<dbReference type="OrthoDB" id="9781705at2"/>
<dbReference type="PROSITE" id="PS51257">
    <property type="entry name" value="PROKAR_LIPOPROTEIN"/>
    <property type="match status" value="1"/>
</dbReference>
<feature type="domain" description="ABC transmembrane type-1" evidence="9">
    <location>
        <begin position="303"/>
        <end position="482"/>
    </location>
</feature>
<evidence type="ECO:0000256" key="6">
    <source>
        <dbReference type="ARBA" id="ARBA00035642"/>
    </source>
</evidence>
<dbReference type="Gene3D" id="1.10.3720.10">
    <property type="entry name" value="MetI-like"/>
    <property type="match status" value="1"/>
</dbReference>
<name>A0A0E2Z4V9_9GAMM</name>
<evidence type="ECO:0000256" key="8">
    <source>
        <dbReference type="RuleBase" id="RU363032"/>
    </source>
</evidence>
<dbReference type="PANTHER" id="PTHR30177">
    <property type="entry name" value="GLYCINE BETAINE/L-PROLINE TRANSPORT SYSTEM PERMEASE PROTEIN PROW"/>
    <property type="match status" value="1"/>
</dbReference>
<dbReference type="AlphaFoldDB" id="A0A0E2Z4V9"/>
<sequence length="501" mass="54653">MEGRTVNKASLALALWLLFSGCLADSAVIVGSKKFTESILLGELVVQQIRSAGVNAIHRRELGGSRVLWNALLTGEIDIYPEYTGTLYYEIFSRQVTEEAELRRLLVAQGIEMSRPLGFNNTYALGMKEAVAERLNIRKISDLVRHPELVLGFSNEFMARADGWPGLRTRYGLPQRQVSGLDHDLAYRGLAQGSLQVIDLYSTDAEIDYYGLRVLEDDRHYFPDYKALLLYRRDLLKQAPEAVTALHSLEGRLDSASMAAMNAQVKLERVPDFQVAGNFLEQTFGHRPQASPVTAWQRFYRHTKEHLVLVGISLTSAIVVAIPLGVIAAYRPRLGSIILSIAGIIQTIPALALLVFMIPLLGIGGPPAVVALFLYSLLPILRNTHTGLHDISPQLRESAVALGLSTGARLRLVELPMASRAILAGIKTSAVINVGTATLGALIGAGGYGQPILTGIRLDDVSLILEGAIPAAGLAMLVQGLFEWADRAIVPKGLRLAERKR</sequence>
<dbReference type="Pfam" id="PF04069">
    <property type="entry name" value="OpuAC"/>
    <property type="match status" value="1"/>
</dbReference>
<dbReference type="CDD" id="cd13607">
    <property type="entry name" value="PBP2_AfProX_like"/>
    <property type="match status" value="1"/>
</dbReference>
<dbReference type="SUPFAM" id="SSF53850">
    <property type="entry name" value="Periplasmic binding protein-like II"/>
    <property type="match status" value="1"/>
</dbReference>
<keyword evidence="3 8" id="KW-0812">Transmembrane</keyword>
<comment type="similarity">
    <text evidence="6">In the C-terminal section; belongs to the OsmX family.</text>
</comment>
<comment type="subcellular location">
    <subcellularLocation>
        <location evidence="1 8">Cell membrane</location>
        <topology evidence="1 8">Multi-pass membrane protein</topology>
    </subcellularLocation>
</comment>
<accession>A0A0E2Z4V9</accession>
<keyword evidence="4 8" id="KW-1133">Transmembrane helix</keyword>
<dbReference type="HOGENOM" id="CLU_577198_0_0_6"/>
<evidence type="ECO:0000256" key="3">
    <source>
        <dbReference type="ARBA" id="ARBA00022692"/>
    </source>
</evidence>
<dbReference type="InterPro" id="IPR041894">
    <property type="entry name" value="PBP2_ProX-like"/>
</dbReference>
<dbReference type="Gene3D" id="3.40.190.10">
    <property type="entry name" value="Periplasmic binding protein-like II"/>
    <property type="match status" value="1"/>
</dbReference>
<gene>
    <name evidence="10" type="ORF">IB75_02830</name>
</gene>
<dbReference type="SUPFAM" id="SSF161098">
    <property type="entry name" value="MetI-like"/>
    <property type="match status" value="1"/>
</dbReference>
<dbReference type="FunFam" id="1.10.3720.10:FF:000001">
    <property type="entry name" value="Glycine betaine ABC transporter, permease"/>
    <property type="match status" value="1"/>
</dbReference>
<comment type="similarity">
    <text evidence="8">Belongs to the binding-protein-dependent transport system permease family.</text>
</comment>
<keyword evidence="2 8" id="KW-0813">Transport</keyword>
<evidence type="ECO:0000256" key="1">
    <source>
        <dbReference type="ARBA" id="ARBA00004651"/>
    </source>
</evidence>
<dbReference type="Gene3D" id="3.40.190.120">
    <property type="entry name" value="Osmoprotection protein (prox), domain 2"/>
    <property type="match status" value="1"/>
</dbReference>
<feature type="transmembrane region" description="Helical" evidence="8">
    <location>
        <begin position="337"/>
        <end position="358"/>
    </location>
</feature>
<keyword evidence="5 8" id="KW-0472">Membrane</keyword>
<reference evidence="10 11" key="1">
    <citation type="submission" date="2014-07" db="EMBL/GenBank/DDBJ databases">
        <title>Comparative analysis of Nitrosococcus oceani genome inventories of strains from Pacific and Atlantic gyres.</title>
        <authorList>
            <person name="Lim C.K."/>
            <person name="Wang L."/>
            <person name="Sayavedra-Soto L.A."/>
            <person name="Klotz M.G."/>
        </authorList>
    </citation>
    <scope>NUCLEOTIDE SEQUENCE [LARGE SCALE GENOMIC DNA]</scope>
    <source>
        <strain evidence="10 11">C-27</strain>
    </source>
</reference>
<evidence type="ECO:0000256" key="2">
    <source>
        <dbReference type="ARBA" id="ARBA00022448"/>
    </source>
</evidence>
<evidence type="ECO:0000313" key="10">
    <source>
        <dbReference type="EMBL" id="KFI20529.1"/>
    </source>
</evidence>
<dbReference type="CDD" id="cd06261">
    <property type="entry name" value="TM_PBP2"/>
    <property type="match status" value="1"/>
</dbReference>
<dbReference type="PANTHER" id="PTHR30177:SF4">
    <property type="entry name" value="OSMOPROTECTANT IMPORT PERMEASE PROTEIN OSMW"/>
    <property type="match status" value="1"/>
</dbReference>
<dbReference type="PROSITE" id="PS50928">
    <property type="entry name" value="ABC_TM1"/>
    <property type="match status" value="1"/>
</dbReference>
<evidence type="ECO:0000256" key="7">
    <source>
        <dbReference type="ARBA" id="ARBA00035652"/>
    </source>
</evidence>
<evidence type="ECO:0000259" key="9">
    <source>
        <dbReference type="PROSITE" id="PS50928"/>
    </source>
</evidence>
<feature type="transmembrane region" description="Helical" evidence="8">
    <location>
        <begin position="307"/>
        <end position="330"/>
    </location>
</feature>
<evidence type="ECO:0000256" key="4">
    <source>
        <dbReference type="ARBA" id="ARBA00022989"/>
    </source>
</evidence>
<evidence type="ECO:0000313" key="11">
    <source>
        <dbReference type="Proteomes" id="UP000028839"/>
    </source>
</evidence>
<dbReference type="Proteomes" id="UP000028839">
    <property type="component" value="Unassembled WGS sequence"/>
</dbReference>
<dbReference type="InterPro" id="IPR035906">
    <property type="entry name" value="MetI-like_sf"/>
</dbReference>
<organism evidence="10 11">
    <name type="scientific">Nitrosococcus oceani C-27</name>
    <dbReference type="NCBI Taxonomy" id="314279"/>
    <lineage>
        <taxon>Bacteria</taxon>
        <taxon>Pseudomonadati</taxon>
        <taxon>Pseudomonadota</taxon>
        <taxon>Gammaproteobacteria</taxon>
        <taxon>Chromatiales</taxon>
        <taxon>Chromatiaceae</taxon>
        <taxon>Nitrosococcus</taxon>
    </lineage>
</organism>
<dbReference type="GO" id="GO:0043190">
    <property type="term" value="C:ATP-binding cassette (ABC) transporter complex"/>
    <property type="evidence" value="ECO:0007669"/>
    <property type="project" value="InterPro"/>
</dbReference>
<feature type="transmembrane region" description="Helical" evidence="8">
    <location>
        <begin position="364"/>
        <end position="381"/>
    </location>
</feature>
<evidence type="ECO:0000256" key="5">
    <source>
        <dbReference type="ARBA" id="ARBA00023136"/>
    </source>
</evidence>
<dbReference type="GO" id="GO:0031460">
    <property type="term" value="P:glycine betaine transport"/>
    <property type="evidence" value="ECO:0007669"/>
    <property type="project" value="TreeGrafter"/>
</dbReference>
<protein>
    <submittedName>
        <fullName evidence="10">Amino acid ABC transporter permease</fullName>
    </submittedName>
</protein>
<proteinExistence type="inferred from homology"/>